<keyword evidence="4 5" id="KW-0503">Monooxygenase</keyword>
<protein>
    <recommendedName>
        <fullName evidence="5">Flavin-dependent monooxygenase</fullName>
    </recommendedName>
    <alternativeName>
        <fullName evidence="5">TetX monooxygenase</fullName>
        <shortName evidence="5">TetX</shortName>
        <ecNumber evidence="5">1.14.13.-</ecNumber>
    </alternativeName>
</protein>
<evidence type="ECO:0000256" key="1">
    <source>
        <dbReference type="ARBA" id="ARBA00022630"/>
    </source>
</evidence>
<dbReference type="GO" id="GO:0046677">
    <property type="term" value="P:response to antibiotic"/>
    <property type="evidence" value="ECO:0007669"/>
    <property type="project" value="InterPro"/>
</dbReference>
<keyword evidence="3 5" id="KW-0560">Oxidoreductase</keyword>
<dbReference type="AlphaFoldDB" id="A0A1W1UKI8"/>
<keyword evidence="5" id="KW-0963">Cytoplasm</keyword>
<evidence type="ECO:0000259" key="6">
    <source>
        <dbReference type="Pfam" id="PF01494"/>
    </source>
</evidence>
<dbReference type="GO" id="GO:0071949">
    <property type="term" value="F:FAD binding"/>
    <property type="evidence" value="ECO:0007669"/>
    <property type="project" value="InterPro"/>
</dbReference>
<comment type="similarity">
    <text evidence="5">Belongs to the aromatic-ring hydroxylase family. TetX subfamily.</text>
</comment>
<comment type="domain">
    <text evidence="5">Consists of an N-terminal FAD-binding domain with a Rossman fold and a C-terminal substrate-binding domain.</text>
</comment>
<keyword evidence="2 5" id="KW-0274">FAD</keyword>
<organism evidence="7 8">
    <name type="scientific">Deinococcus hopiensis KR-140</name>
    <dbReference type="NCBI Taxonomy" id="695939"/>
    <lineage>
        <taxon>Bacteria</taxon>
        <taxon>Thermotogati</taxon>
        <taxon>Deinococcota</taxon>
        <taxon>Deinococci</taxon>
        <taxon>Deinococcales</taxon>
        <taxon>Deinococcaceae</taxon>
        <taxon>Deinococcus</taxon>
    </lineage>
</organism>
<dbReference type="PRINTS" id="PR00420">
    <property type="entry name" value="RNGMNOXGNASE"/>
</dbReference>
<dbReference type="RefSeq" id="WP_084045969.1">
    <property type="nucleotide sequence ID" value="NZ_FWWU01000005.1"/>
</dbReference>
<dbReference type="HAMAP" id="MF_00845">
    <property type="entry name" value="TetX_monooxygenase"/>
    <property type="match status" value="1"/>
</dbReference>
<feature type="binding site" evidence="5">
    <location>
        <position position="305"/>
    </location>
    <ligand>
        <name>FAD</name>
        <dbReference type="ChEBI" id="CHEBI:57692"/>
    </ligand>
</feature>
<feature type="binding site" evidence="5">
    <location>
        <position position="111"/>
    </location>
    <ligand>
        <name>FAD</name>
        <dbReference type="ChEBI" id="CHEBI:57692"/>
    </ligand>
</feature>
<comment type="subcellular location">
    <subcellularLocation>
        <location evidence="5">Cytoplasm</location>
    </subcellularLocation>
</comment>
<dbReference type="EC" id="1.14.13.-" evidence="5"/>
<dbReference type="OrthoDB" id="9766816at2"/>
<feature type="binding site" evidence="5">
    <location>
        <position position="54"/>
    </location>
    <ligand>
        <name>FAD</name>
        <dbReference type="ChEBI" id="CHEBI:57692"/>
    </ligand>
</feature>
<dbReference type="GO" id="GO:0004497">
    <property type="term" value="F:monooxygenase activity"/>
    <property type="evidence" value="ECO:0007669"/>
    <property type="project" value="UniProtKB-UniRule"/>
</dbReference>
<feature type="binding site" evidence="5">
    <location>
        <position position="47"/>
    </location>
    <ligand>
        <name>NADPH</name>
        <dbReference type="ChEBI" id="CHEBI:57783"/>
    </ligand>
</feature>
<dbReference type="Gene3D" id="3.50.50.60">
    <property type="entry name" value="FAD/NAD(P)-binding domain"/>
    <property type="match status" value="1"/>
</dbReference>
<gene>
    <name evidence="7" type="ORF">SAMN00790413_04622</name>
</gene>
<reference evidence="7 8" key="1">
    <citation type="submission" date="2017-04" db="EMBL/GenBank/DDBJ databases">
        <authorList>
            <person name="Afonso C.L."/>
            <person name="Miller P.J."/>
            <person name="Scott M.A."/>
            <person name="Spackman E."/>
            <person name="Goraichik I."/>
            <person name="Dimitrov K.M."/>
            <person name="Suarez D.L."/>
            <person name="Swayne D.E."/>
        </authorList>
    </citation>
    <scope>NUCLEOTIDE SEQUENCE [LARGE SCALE GENOMIC DNA]</scope>
    <source>
        <strain evidence="7 8">KR-140</strain>
    </source>
</reference>
<keyword evidence="8" id="KW-1185">Reference proteome</keyword>
<evidence type="ECO:0000256" key="3">
    <source>
        <dbReference type="ARBA" id="ARBA00023002"/>
    </source>
</evidence>
<dbReference type="PANTHER" id="PTHR46972:SF1">
    <property type="entry name" value="FAD DEPENDENT OXIDOREDUCTASE DOMAIN-CONTAINING PROTEIN"/>
    <property type="match status" value="1"/>
</dbReference>
<feature type="domain" description="FAD-binding" evidence="6">
    <location>
        <begin position="12"/>
        <end position="355"/>
    </location>
</feature>
<name>A0A1W1UKI8_9DEIO</name>
<dbReference type="STRING" id="695939.SAMN00790413_04622"/>
<evidence type="ECO:0000313" key="7">
    <source>
        <dbReference type="EMBL" id="SMB81562.1"/>
    </source>
</evidence>
<comment type="catalytic activity">
    <reaction evidence="5">
        <text>a tetracycline + NADPH + O2 + H(+) = an 11a-hydroxytetracycline + NADP(+) + H2O</text>
        <dbReference type="Rhea" id="RHEA:61444"/>
        <dbReference type="ChEBI" id="CHEBI:15377"/>
        <dbReference type="ChEBI" id="CHEBI:15378"/>
        <dbReference type="ChEBI" id="CHEBI:15379"/>
        <dbReference type="ChEBI" id="CHEBI:57783"/>
        <dbReference type="ChEBI" id="CHEBI:58349"/>
        <dbReference type="ChEBI" id="CHEBI:144644"/>
        <dbReference type="ChEBI" id="CHEBI:144645"/>
    </reaction>
</comment>
<evidence type="ECO:0000256" key="4">
    <source>
        <dbReference type="ARBA" id="ARBA00023033"/>
    </source>
</evidence>
<keyword evidence="5" id="KW-0521">NADP</keyword>
<comment type="function">
    <text evidence="5">An FAD-requiring monooxygenase active on some tetracycline antibiotic derivatives, which leads to their inactivation. Hydroxylates carbon 11a of tetracycline and some analogs.</text>
</comment>
<dbReference type="EMBL" id="FWWU01000005">
    <property type="protein sequence ID" value="SMB81562.1"/>
    <property type="molecule type" value="Genomic_DNA"/>
</dbReference>
<keyword evidence="1 5" id="KW-0285">Flavoprotein</keyword>
<dbReference type="InterPro" id="IPR043683">
    <property type="entry name" value="TetX_monooxygenase"/>
</dbReference>
<evidence type="ECO:0000313" key="8">
    <source>
        <dbReference type="Proteomes" id="UP000192582"/>
    </source>
</evidence>
<dbReference type="PANTHER" id="PTHR46972">
    <property type="entry name" value="MONOOXYGENASE ASQM-RELATED"/>
    <property type="match status" value="1"/>
</dbReference>
<dbReference type="Proteomes" id="UP000192582">
    <property type="component" value="Unassembled WGS sequence"/>
</dbReference>
<sequence>MTTNRDHTPKRIAIIGAGPGGLVLARILQNHGLNPTVYEQEPHPHHRPQGGTLDLHPDSGQIAIQTARLETEFRALARYEDQDTRLLDRHANVLFEEHPQDGEGPCPEIDRTDLRNLLLDALKPNTVCWNHKVQHIQPVGTGLHTITFENGHRETFDLVVGADGAWSRVRPLLSGAQPEYSGVTFIEIGIDDADRKHPDIAKLVGHGSMFALGDNKGLIAQRNAHAHIRVYVALRVPFNWCEQEHLDPSDPIKMRERLLKEFGDWDPQLLALIEHCEDSFVLRRINALPIGHRWDFTSGVTLLGDAAHLMSPFAGQGANLAMLDATDLALAIIESSTLEEALQRYEPLILARAEEAALQSAGGLKNAISSDAPTGTLQHMTQRANS</sequence>
<dbReference type="InterPro" id="IPR036188">
    <property type="entry name" value="FAD/NAD-bd_sf"/>
</dbReference>
<dbReference type="InterPro" id="IPR002938">
    <property type="entry name" value="FAD-bd"/>
</dbReference>
<dbReference type="GO" id="GO:0005737">
    <property type="term" value="C:cytoplasm"/>
    <property type="evidence" value="ECO:0007669"/>
    <property type="project" value="UniProtKB-SubCell"/>
</dbReference>
<evidence type="ECO:0000256" key="5">
    <source>
        <dbReference type="HAMAP-Rule" id="MF_00845"/>
    </source>
</evidence>
<dbReference type="Pfam" id="PF01494">
    <property type="entry name" value="FAD_binding_3"/>
    <property type="match status" value="1"/>
</dbReference>
<comment type="subunit">
    <text evidence="5">Monomer.</text>
</comment>
<comment type="cofactor">
    <cofactor evidence="5">
        <name>FAD</name>
        <dbReference type="ChEBI" id="CHEBI:57692"/>
    </cofactor>
</comment>
<proteinExistence type="inferred from homology"/>
<dbReference type="SUPFAM" id="SSF51905">
    <property type="entry name" value="FAD/NAD(P)-binding domain"/>
    <property type="match status" value="1"/>
</dbReference>
<accession>A0A1W1UKI8</accession>
<evidence type="ECO:0000256" key="2">
    <source>
        <dbReference type="ARBA" id="ARBA00022827"/>
    </source>
</evidence>
<keyword evidence="5" id="KW-0547">Nucleotide-binding</keyword>